<evidence type="ECO:0000256" key="7">
    <source>
        <dbReference type="ARBA" id="ARBA00022827"/>
    </source>
</evidence>
<keyword evidence="6" id="KW-0479">Metal-binding</keyword>
<evidence type="ECO:0000256" key="1">
    <source>
        <dbReference type="ARBA" id="ARBA00001974"/>
    </source>
</evidence>
<keyword evidence="9" id="KW-0560">Oxidoreductase</keyword>
<dbReference type="InterPro" id="IPR017927">
    <property type="entry name" value="FAD-bd_FR_type"/>
</dbReference>
<dbReference type="Pfam" id="PF01794">
    <property type="entry name" value="Ferric_reduct"/>
    <property type="match status" value="1"/>
</dbReference>
<keyword evidence="5" id="KW-0001">2Fe-2S</keyword>
<feature type="transmembrane region" description="Helical" evidence="13">
    <location>
        <begin position="81"/>
        <end position="100"/>
    </location>
</feature>
<feature type="transmembrane region" description="Helical" evidence="13">
    <location>
        <begin position="16"/>
        <end position="33"/>
    </location>
</feature>
<dbReference type="Pfam" id="PF08022">
    <property type="entry name" value="FAD_binding_8"/>
    <property type="match status" value="1"/>
</dbReference>
<keyword evidence="3" id="KW-0285">Flavoprotein</keyword>
<evidence type="ECO:0000256" key="8">
    <source>
        <dbReference type="ARBA" id="ARBA00022989"/>
    </source>
</evidence>
<dbReference type="PROSITE" id="PS51384">
    <property type="entry name" value="FAD_FR"/>
    <property type="match status" value="1"/>
</dbReference>
<proteinExistence type="predicted"/>
<feature type="domain" description="FAD-binding FR-type" evidence="14">
    <location>
        <begin position="200"/>
        <end position="300"/>
    </location>
</feature>
<accession>A0ABT5R2R5</accession>
<organism evidence="15 16">
    <name type="scientific">Enterovibrio gelatinilyticus</name>
    <dbReference type="NCBI Taxonomy" id="2899819"/>
    <lineage>
        <taxon>Bacteria</taxon>
        <taxon>Pseudomonadati</taxon>
        <taxon>Pseudomonadota</taxon>
        <taxon>Gammaproteobacteria</taxon>
        <taxon>Vibrionales</taxon>
        <taxon>Vibrionaceae</taxon>
        <taxon>Enterovibrio</taxon>
    </lineage>
</organism>
<evidence type="ECO:0000256" key="4">
    <source>
        <dbReference type="ARBA" id="ARBA00022692"/>
    </source>
</evidence>
<evidence type="ECO:0000256" key="9">
    <source>
        <dbReference type="ARBA" id="ARBA00023002"/>
    </source>
</evidence>
<comment type="cofactor">
    <cofactor evidence="1">
        <name>FAD</name>
        <dbReference type="ChEBI" id="CHEBI:57692"/>
    </cofactor>
</comment>
<feature type="transmembrane region" description="Helical" evidence="13">
    <location>
        <begin position="120"/>
        <end position="138"/>
    </location>
</feature>
<name>A0ABT5R2R5_9GAMM</name>
<evidence type="ECO:0000256" key="6">
    <source>
        <dbReference type="ARBA" id="ARBA00022723"/>
    </source>
</evidence>
<keyword evidence="10" id="KW-0408">Iron</keyword>
<sequence length="434" mass="49227">MMNEKLKRLLENKKNITAIALVLGCFVFIGSLLPEELTLQRWVAAFFAANALVAMALAFVLSTRLEILETIFRGLDRVYKVHRWAGMWAVFSIFMHWWLVPQSNAPRDDSSLMEIGSDTGEWATWLLLGLVVISFMRILPYHLWKWSHRLMGLVFFISVFHYLFAIRPFQLFSPAGIAMNLTSIVGFVAWWYYAFSKSTSKHHLAKVQNVKKENGVVSFEAKPIQGRPSWNAGQFAFISVLHHQKIGGEPHPFTIASSDHQGIPRFSVAGLGDYTKTLFDHLSNGDMLRLDLPYGRFKLNRQPSPQVWMGSGIGITPFVAWLQELNETSLSRSTSCPNVVLYYLVKNADAAIFAEELQQLTENLPTVSLKVIFSAEGRITPDRIADDLNGNVERAELYFCGNPEVRKMMQEGLEALGMPKNNTHYELFDFRGAI</sequence>
<feature type="transmembrane region" description="Helical" evidence="13">
    <location>
        <begin position="39"/>
        <end position="61"/>
    </location>
</feature>
<dbReference type="InterPro" id="IPR013112">
    <property type="entry name" value="FAD-bd_8"/>
</dbReference>
<dbReference type="SUPFAM" id="SSF63380">
    <property type="entry name" value="Riboflavin synthase domain-like"/>
    <property type="match status" value="1"/>
</dbReference>
<dbReference type="EMBL" id="JAJUBC010000018">
    <property type="protein sequence ID" value="MDD1794544.1"/>
    <property type="molecule type" value="Genomic_DNA"/>
</dbReference>
<evidence type="ECO:0000256" key="3">
    <source>
        <dbReference type="ARBA" id="ARBA00022630"/>
    </source>
</evidence>
<dbReference type="PANTHER" id="PTHR47354">
    <property type="entry name" value="NADH OXIDOREDUCTASE HCR"/>
    <property type="match status" value="1"/>
</dbReference>
<evidence type="ECO:0000256" key="11">
    <source>
        <dbReference type="ARBA" id="ARBA00023014"/>
    </source>
</evidence>
<gene>
    <name evidence="15" type="ORF">LRP50_15535</name>
</gene>
<dbReference type="Gene3D" id="3.40.50.80">
    <property type="entry name" value="Nucleotide-binding domain of ferredoxin-NADP reductase (FNR) module"/>
    <property type="match status" value="1"/>
</dbReference>
<dbReference type="InterPro" id="IPR039261">
    <property type="entry name" value="FNR_nucleotide-bd"/>
</dbReference>
<dbReference type="InterPro" id="IPR013130">
    <property type="entry name" value="Fe3_Rdtase_TM_dom"/>
</dbReference>
<dbReference type="SUPFAM" id="SSF52343">
    <property type="entry name" value="Ferredoxin reductase-like, C-terminal NADP-linked domain"/>
    <property type="match status" value="1"/>
</dbReference>
<protein>
    <submittedName>
        <fullName evidence="15">Ferric reductase-like transmembrane domain-containing protein</fullName>
    </submittedName>
</protein>
<dbReference type="RefSeq" id="WP_274165371.1">
    <property type="nucleotide sequence ID" value="NZ_JAJUBC010000018.1"/>
</dbReference>
<keyword evidence="16" id="KW-1185">Reference proteome</keyword>
<dbReference type="Proteomes" id="UP001149400">
    <property type="component" value="Unassembled WGS sequence"/>
</dbReference>
<evidence type="ECO:0000256" key="2">
    <source>
        <dbReference type="ARBA" id="ARBA00004141"/>
    </source>
</evidence>
<evidence type="ECO:0000256" key="10">
    <source>
        <dbReference type="ARBA" id="ARBA00023004"/>
    </source>
</evidence>
<comment type="caution">
    <text evidence="15">The sequence shown here is derived from an EMBL/GenBank/DDBJ whole genome shotgun (WGS) entry which is preliminary data.</text>
</comment>
<evidence type="ECO:0000256" key="12">
    <source>
        <dbReference type="ARBA" id="ARBA00023136"/>
    </source>
</evidence>
<evidence type="ECO:0000259" key="14">
    <source>
        <dbReference type="PROSITE" id="PS51384"/>
    </source>
</evidence>
<dbReference type="InterPro" id="IPR050415">
    <property type="entry name" value="MRET"/>
</dbReference>
<evidence type="ECO:0000313" key="16">
    <source>
        <dbReference type="Proteomes" id="UP001149400"/>
    </source>
</evidence>
<dbReference type="PROSITE" id="PS51257">
    <property type="entry name" value="PROKAR_LIPOPROTEIN"/>
    <property type="match status" value="1"/>
</dbReference>
<keyword evidence="4 13" id="KW-0812">Transmembrane</keyword>
<dbReference type="InterPro" id="IPR017938">
    <property type="entry name" value="Riboflavin_synthase-like_b-brl"/>
</dbReference>
<evidence type="ECO:0000256" key="13">
    <source>
        <dbReference type="SAM" id="Phobius"/>
    </source>
</evidence>
<evidence type="ECO:0000313" key="15">
    <source>
        <dbReference type="EMBL" id="MDD1794544.1"/>
    </source>
</evidence>
<keyword evidence="12 13" id="KW-0472">Membrane</keyword>
<comment type="subcellular location">
    <subcellularLocation>
        <location evidence="2">Membrane</location>
        <topology evidence="2">Multi-pass membrane protein</topology>
    </subcellularLocation>
</comment>
<keyword evidence="8 13" id="KW-1133">Transmembrane helix</keyword>
<evidence type="ECO:0000256" key="5">
    <source>
        <dbReference type="ARBA" id="ARBA00022714"/>
    </source>
</evidence>
<keyword evidence="11" id="KW-0411">Iron-sulfur</keyword>
<dbReference type="CDD" id="cd06198">
    <property type="entry name" value="FNR_like_3"/>
    <property type="match status" value="1"/>
</dbReference>
<dbReference type="Gene3D" id="2.40.30.10">
    <property type="entry name" value="Translation factors"/>
    <property type="match status" value="1"/>
</dbReference>
<keyword evidence="7" id="KW-0274">FAD</keyword>
<feature type="transmembrane region" description="Helical" evidence="13">
    <location>
        <begin position="175"/>
        <end position="195"/>
    </location>
</feature>
<feature type="transmembrane region" description="Helical" evidence="13">
    <location>
        <begin position="150"/>
        <end position="169"/>
    </location>
</feature>
<dbReference type="PANTHER" id="PTHR47354:SF8">
    <property type="entry name" value="1,2-PHENYLACETYL-COA EPOXIDASE, SUBUNIT E"/>
    <property type="match status" value="1"/>
</dbReference>
<reference evidence="15" key="1">
    <citation type="submission" date="2021-12" db="EMBL/GenBank/DDBJ databases">
        <title>Enterovibrio ZSDZ35 sp. nov. and Enterovibrio ZSDZ42 sp. nov., isolated from coastal seawater in Qingdao.</title>
        <authorList>
            <person name="Zhang P."/>
        </authorList>
    </citation>
    <scope>NUCLEOTIDE SEQUENCE</scope>
    <source>
        <strain evidence="15">ZSDZ42</strain>
    </source>
</reference>